<feature type="region of interest" description="Disordered" evidence="1">
    <location>
        <begin position="42"/>
        <end position="68"/>
    </location>
</feature>
<sequence length="68" mass="7509">MQELKMKLKTGTALLKEMESLKGISNIRLRLVERRISIATGDTRCTVSPPPALSRPIDRAGNTGGHRH</sequence>
<proteinExistence type="predicted"/>
<dbReference type="EMBL" id="UINC01100985">
    <property type="protein sequence ID" value="SVC61461.1"/>
    <property type="molecule type" value="Genomic_DNA"/>
</dbReference>
<protein>
    <submittedName>
        <fullName evidence="2">Uncharacterized protein</fullName>
    </submittedName>
</protein>
<evidence type="ECO:0000256" key="1">
    <source>
        <dbReference type="SAM" id="MobiDB-lite"/>
    </source>
</evidence>
<gene>
    <name evidence="2" type="ORF">METZ01_LOCUS314315</name>
</gene>
<evidence type="ECO:0000313" key="2">
    <source>
        <dbReference type="EMBL" id="SVC61461.1"/>
    </source>
</evidence>
<organism evidence="2">
    <name type="scientific">marine metagenome</name>
    <dbReference type="NCBI Taxonomy" id="408172"/>
    <lineage>
        <taxon>unclassified sequences</taxon>
        <taxon>metagenomes</taxon>
        <taxon>ecological metagenomes</taxon>
    </lineage>
</organism>
<accession>A0A382NPF5</accession>
<name>A0A382NPF5_9ZZZZ</name>
<dbReference type="AlphaFoldDB" id="A0A382NPF5"/>
<reference evidence="2" key="1">
    <citation type="submission" date="2018-05" db="EMBL/GenBank/DDBJ databases">
        <authorList>
            <person name="Lanie J.A."/>
            <person name="Ng W.-L."/>
            <person name="Kazmierczak K.M."/>
            <person name="Andrzejewski T.M."/>
            <person name="Davidsen T.M."/>
            <person name="Wayne K.J."/>
            <person name="Tettelin H."/>
            <person name="Glass J.I."/>
            <person name="Rusch D."/>
            <person name="Podicherti R."/>
            <person name="Tsui H.-C.T."/>
            <person name="Winkler M.E."/>
        </authorList>
    </citation>
    <scope>NUCLEOTIDE SEQUENCE</scope>
</reference>